<dbReference type="Gene3D" id="3.40.50.2300">
    <property type="match status" value="1"/>
</dbReference>
<dbReference type="PANTHER" id="PTHR44591:SF21">
    <property type="entry name" value="TWO-COMPONENT RESPONSE REGULATOR"/>
    <property type="match status" value="1"/>
</dbReference>
<dbReference type="Pfam" id="PF00072">
    <property type="entry name" value="Response_reg"/>
    <property type="match status" value="1"/>
</dbReference>
<feature type="compositionally biased region" description="Basic and acidic residues" evidence="3">
    <location>
        <begin position="37"/>
        <end position="64"/>
    </location>
</feature>
<feature type="region of interest" description="Disordered" evidence="3">
    <location>
        <begin position="26"/>
        <end position="64"/>
    </location>
</feature>
<dbReference type="InterPro" id="IPR050595">
    <property type="entry name" value="Bact_response_regulator"/>
</dbReference>
<keyword evidence="1 2" id="KW-0597">Phosphoprotein</keyword>
<evidence type="ECO:0000313" key="5">
    <source>
        <dbReference type="EMBL" id="RAI32847.1"/>
    </source>
</evidence>
<comment type="caution">
    <text evidence="5">The sequence shown here is derived from an EMBL/GenBank/DDBJ whole genome shotgun (WGS) entry which is preliminary data.</text>
</comment>
<dbReference type="AlphaFoldDB" id="A0A327K346"/>
<proteinExistence type="predicted"/>
<dbReference type="PROSITE" id="PS50110">
    <property type="entry name" value="RESPONSE_REGULATORY"/>
    <property type="match status" value="1"/>
</dbReference>
<keyword evidence="6" id="KW-1185">Reference proteome</keyword>
<sequence length="146" mass="15333">MCGAYLEQLGYDVRVAASPRDALATLRGADEPNGAGRADDSREARRVSDSGEARRASDSGEARRAHGVDLVLSDILMPGGMSGVDLTRELRALDPGLPVVLMTGFSDRAGEVARDGFPVLRKPFDIGQLERELAAALARPDGSAAA</sequence>
<dbReference type="EMBL" id="NPEU01000398">
    <property type="protein sequence ID" value="RAI32847.1"/>
    <property type="molecule type" value="Genomic_DNA"/>
</dbReference>
<organism evidence="5 6">
    <name type="scientific">Rhodoplanes elegans</name>
    <dbReference type="NCBI Taxonomy" id="29408"/>
    <lineage>
        <taxon>Bacteria</taxon>
        <taxon>Pseudomonadati</taxon>
        <taxon>Pseudomonadota</taxon>
        <taxon>Alphaproteobacteria</taxon>
        <taxon>Hyphomicrobiales</taxon>
        <taxon>Nitrobacteraceae</taxon>
        <taxon>Rhodoplanes</taxon>
    </lineage>
</organism>
<evidence type="ECO:0000256" key="3">
    <source>
        <dbReference type="SAM" id="MobiDB-lite"/>
    </source>
</evidence>
<dbReference type="InterPro" id="IPR011006">
    <property type="entry name" value="CheY-like_superfamily"/>
</dbReference>
<evidence type="ECO:0000256" key="2">
    <source>
        <dbReference type="PROSITE-ProRule" id="PRU00169"/>
    </source>
</evidence>
<dbReference type="Proteomes" id="UP000248863">
    <property type="component" value="Unassembled WGS sequence"/>
</dbReference>
<gene>
    <name evidence="5" type="ORF">CH338_23500</name>
</gene>
<evidence type="ECO:0000256" key="1">
    <source>
        <dbReference type="ARBA" id="ARBA00022553"/>
    </source>
</evidence>
<dbReference type="PANTHER" id="PTHR44591">
    <property type="entry name" value="STRESS RESPONSE REGULATOR PROTEIN 1"/>
    <property type="match status" value="1"/>
</dbReference>
<accession>A0A327K346</accession>
<evidence type="ECO:0000259" key="4">
    <source>
        <dbReference type="PROSITE" id="PS50110"/>
    </source>
</evidence>
<protein>
    <recommendedName>
        <fullName evidence="4">Response regulatory domain-containing protein</fullName>
    </recommendedName>
</protein>
<name>A0A327K346_9BRAD</name>
<dbReference type="GO" id="GO:0000160">
    <property type="term" value="P:phosphorelay signal transduction system"/>
    <property type="evidence" value="ECO:0007669"/>
    <property type="project" value="InterPro"/>
</dbReference>
<reference evidence="5 6" key="1">
    <citation type="submission" date="2017-07" db="EMBL/GenBank/DDBJ databases">
        <title>Draft Genome Sequences of Select Purple Nonsulfur Bacteria.</title>
        <authorList>
            <person name="Lasarre B."/>
            <person name="Mckinlay J.B."/>
        </authorList>
    </citation>
    <scope>NUCLEOTIDE SEQUENCE [LARGE SCALE GENOMIC DNA]</scope>
    <source>
        <strain evidence="5 6">DSM 11907</strain>
    </source>
</reference>
<feature type="domain" description="Response regulatory" evidence="4">
    <location>
        <begin position="1"/>
        <end position="137"/>
    </location>
</feature>
<dbReference type="InterPro" id="IPR001789">
    <property type="entry name" value="Sig_transdc_resp-reg_receiver"/>
</dbReference>
<feature type="modified residue" description="4-aspartylphosphate" evidence="2">
    <location>
        <position position="74"/>
    </location>
</feature>
<dbReference type="SUPFAM" id="SSF52172">
    <property type="entry name" value="CheY-like"/>
    <property type="match status" value="1"/>
</dbReference>
<evidence type="ECO:0000313" key="6">
    <source>
        <dbReference type="Proteomes" id="UP000248863"/>
    </source>
</evidence>